<dbReference type="InterPro" id="IPR003439">
    <property type="entry name" value="ABC_transporter-like_ATP-bd"/>
</dbReference>
<dbReference type="InterPro" id="IPR003593">
    <property type="entry name" value="AAA+_ATPase"/>
</dbReference>
<dbReference type="RefSeq" id="WP_090772240.1">
    <property type="nucleotide sequence ID" value="NZ_FMZH01000013.1"/>
</dbReference>
<name>A0A1G7AUB1_9SPHI</name>
<keyword evidence="2" id="KW-0547">Nucleotide-binding</keyword>
<evidence type="ECO:0000256" key="2">
    <source>
        <dbReference type="ARBA" id="ARBA00022741"/>
    </source>
</evidence>
<gene>
    <name evidence="5" type="ORF">SAMN04488024_11353</name>
</gene>
<evidence type="ECO:0000256" key="1">
    <source>
        <dbReference type="ARBA" id="ARBA00022448"/>
    </source>
</evidence>
<dbReference type="Pfam" id="PF00005">
    <property type="entry name" value="ABC_tran"/>
    <property type="match status" value="1"/>
</dbReference>
<accession>A0A1G7AUB1</accession>
<dbReference type="PANTHER" id="PTHR42939">
    <property type="entry name" value="ABC TRANSPORTER ATP-BINDING PROTEIN ALBC-RELATED"/>
    <property type="match status" value="1"/>
</dbReference>
<protein>
    <submittedName>
        <fullName evidence="5">ABC-2 type transport system ATP-binding protein</fullName>
    </submittedName>
</protein>
<dbReference type="AlphaFoldDB" id="A0A1G7AUB1"/>
<dbReference type="InterPro" id="IPR027417">
    <property type="entry name" value="P-loop_NTPase"/>
</dbReference>
<keyword evidence="1" id="KW-0813">Transport</keyword>
<organism evidence="5 6">
    <name type="scientific">Pedobacter soli</name>
    <dbReference type="NCBI Taxonomy" id="390242"/>
    <lineage>
        <taxon>Bacteria</taxon>
        <taxon>Pseudomonadati</taxon>
        <taxon>Bacteroidota</taxon>
        <taxon>Sphingobacteriia</taxon>
        <taxon>Sphingobacteriales</taxon>
        <taxon>Sphingobacteriaceae</taxon>
        <taxon>Pedobacter</taxon>
    </lineage>
</organism>
<dbReference type="STRING" id="390242.SAMN04488024_11353"/>
<evidence type="ECO:0000313" key="6">
    <source>
        <dbReference type="Proteomes" id="UP000199455"/>
    </source>
</evidence>
<dbReference type="PANTHER" id="PTHR42939:SF1">
    <property type="entry name" value="ABC TRANSPORTER ATP-BINDING PROTEIN ALBC-RELATED"/>
    <property type="match status" value="1"/>
</dbReference>
<reference evidence="6" key="1">
    <citation type="submission" date="2016-10" db="EMBL/GenBank/DDBJ databases">
        <authorList>
            <person name="Varghese N."/>
            <person name="Submissions S."/>
        </authorList>
    </citation>
    <scope>NUCLEOTIDE SEQUENCE [LARGE SCALE GENOMIC DNA]</scope>
    <source>
        <strain evidence="6">DSM 18609</strain>
    </source>
</reference>
<evidence type="ECO:0000256" key="3">
    <source>
        <dbReference type="ARBA" id="ARBA00022840"/>
    </source>
</evidence>
<evidence type="ECO:0000259" key="4">
    <source>
        <dbReference type="PROSITE" id="PS50893"/>
    </source>
</evidence>
<dbReference type="GO" id="GO:0005524">
    <property type="term" value="F:ATP binding"/>
    <property type="evidence" value="ECO:0007669"/>
    <property type="project" value="UniProtKB-KW"/>
</dbReference>
<dbReference type="CDD" id="cd03230">
    <property type="entry name" value="ABC_DR_subfamily_A"/>
    <property type="match status" value="1"/>
</dbReference>
<dbReference type="PROSITE" id="PS50893">
    <property type="entry name" value="ABC_TRANSPORTER_2"/>
    <property type="match status" value="1"/>
</dbReference>
<dbReference type="GO" id="GO:0016887">
    <property type="term" value="F:ATP hydrolysis activity"/>
    <property type="evidence" value="ECO:0007669"/>
    <property type="project" value="InterPro"/>
</dbReference>
<evidence type="ECO:0000313" key="5">
    <source>
        <dbReference type="EMBL" id="SDE18290.1"/>
    </source>
</evidence>
<dbReference type="Gene3D" id="3.40.50.300">
    <property type="entry name" value="P-loop containing nucleotide triphosphate hydrolases"/>
    <property type="match status" value="1"/>
</dbReference>
<dbReference type="Proteomes" id="UP000199455">
    <property type="component" value="Unassembled WGS sequence"/>
</dbReference>
<dbReference type="InterPro" id="IPR051782">
    <property type="entry name" value="ABC_Transporter_VariousFunc"/>
</dbReference>
<sequence>MIVIKDLTYGYHSRNTLFQELNLTLPPGKVYGLLGKNGAGKSSLIKNMAGLIFPQTGSCTINGLEARHRRPEFLAQIFFIPEECELPPVTIPAFLRIYSVFYRSFDEGAFYEYLRIFNVPENCQLDKLSFGQKKKIHIAFALAANTNVLIMDEPTNGLDIPSKIEFREIITRTRRHDKITIMSTHQVKDLDGLIDSVIIIDQGRVLLSADKEEIGQKLYFGDKQTGDDTSLYGIDTPAGRRIVRRNNGIETSTLDLELLFNAAIYNLPGIRAVFQTQ</sequence>
<feature type="domain" description="ABC transporter" evidence="4">
    <location>
        <begin position="2"/>
        <end position="227"/>
    </location>
</feature>
<proteinExistence type="predicted"/>
<dbReference type="SMART" id="SM00382">
    <property type="entry name" value="AAA"/>
    <property type="match status" value="1"/>
</dbReference>
<keyword evidence="3 5" id="KW-0067">ATP-binding</keyword>
<dbReference type="SUPFAM" id="SSF52540">
    <property type="entry name" value="P-loop containing nucleoside triphosphate hydrolases"/>
    <property type="match status" value="1"/>
</dbReference>
<dbReference type="EMBL" id="FMZH01000013">
    <property type="protein sequence ID" value="SDE18290.1"/>
    <property type="molecule type" value="Genomic_DNA"/>
</dbReference>
<keyword evidence="6" id="KW-1185">Reference proteome</keyword>